<accession>A0A0K2TK33</accession>
<dbReference type="EMBL" id="HACA01008651">
    <property type="protein sequence ID" value="CDW26012.1"/>
    <property type="molecule type" value="Transcribed_RNA"/>
</dbReference>
<name>A0A0K2TK33_LEPSM</name>
<proteinExistence type="predicted"/>
<dbReference type="AlphaFoldDB" id="A0A0K2TK33"/>
<protein>
    <submittedName>
        <fullName evidence="1">Uncharacterized protein</fullName>
    </submittedName>
</protein>
<reference evidence="1" key="1">
    <citation type="submission" date="2014-05" db="EMBL/GenBank/DDBJ databases">
        <authorList>
            <person name="Chronopoulou M."/>
        </authorList>
    </citation>
    <scope>NUCLEOTIDE SEQUENCE</scope>
    <source>
        <tissue evidence="1">Whole organism</tissue>
    </source>
</reference>
<organism evidence="1">
    <name type="scientific">Lepeophtheirus salmonis</name>
    <name type="common">Salmon louse</name>
    <name type="synonym">Caligus salmonis</name>
    <dbReference type="NCBI Taxonomy" id="72036"/>
    <lineage>
        <taxon>Eukaryota</taxon>
        <taxon>Metazoa</taxon>
        <taxon>Ecdysozoa</taxon>
        <taxon>Arthropoda</taxon>
        <taxon>Crustacea</taxon>
        <taxon>Multicrustacea</taxon>
        <taxon>Hexanauplia</taxon>
        <taxon>Copepoda</taxon>
        <taxon>Siphonostomatoida</taxon>
        <taxon>Caligidae</taxon>
        <taxon>Lepeophtheirus</taxon>
    </lineage>
</organism>
<sequence>MSFTVFPLDENVDKISQEREAKFVLLRDRFLKLLSFFVANSRCLDL</sequence>
<evidence type="ECO:0000313" key="1">
    <source>
        <dbReference type="EMBL" id="CDW26012.1"/>
    </source>
</evidence>